<dbReference type="Pfam" id="PF05569">
    <property type="entry name" value="Peptidase_M56"/>
    <property type="match status" value="1"/>
</dbReference>
<keyword evidence="1" id="KW-1133">Transmembrane helix</keyword>
<dbReference type="InterPro" id="IPR013784">
    <property type="entry name" value="Carb-bd-like_fold"/>
</dbReference>
<gene>
    <name evidence="3" type="ORF">V5E97_04360</name>
</gene>
<dbReference type="GO" id="GO:0030246">
    <property type="term" value="F:carbohydrate binding"/>
    <property type="evidence" value="ECO:0007669"/>
    <property type="project" value="InterPro"/>
</dbReference>
<feature type="domain" description="Peptidase M56" evidence="2">
    <location>
        <begin position="57"/>
        <end position="304"/>
    </location>
</feature>
<feature type="transmembrane region" description="Helical" evidence="1">
    <location>
        <begin position="20"/>
        <end position="36"/>
    </location>
</feature>
<dbReference type="EMBL" id="CP155447">
    <property type="protein sequence ID" value="XBH05259.1"/>
    <property type="molecule type" value="Genomic_DNA"/>
</dbReference>
<dbReference type="SUPFAM" id="SSF49464">
    <property type="entry name" value="Carboxypeptidase regulatory domain-like"/>
    <property type="match status" value="3"/>
</dbReference>
<dbReference type="RefSeq" id="WP_406698069.1">
    <property type="nucleotide sequence ID" value="NZ_CP155447.1"/>
</dbReference>
<dbReference type="PANTHER" id="PTHR34978:SF3">
    <property type="entry name" value="SLR0241 PROTEIN"/>
    <property type="match status" value="1"/>
</dbReference>
<dbReference type="PANTHER" id="PTHR34978">
    <property type="entry name" value="POSSIBLE SENSOR-TRANSDUCER PROTEIN BLAR"/>
    <property type="match status" value="1"/>
</dbReference>
<evidence type="ECO:0000256" key="1">
    <source>
        <dbReference type="SAM" id="Phobius"/>
    </source>
</evidence>
<reference evidence="3" key="1">
    <citation type="submission" date="2024-05" db="EMBL/GenBank/DDBJ databases">
        <title>Planctomycetes of the genus Singulisphaera possess chitinolytic capabilities.</title>
        <authorList>
            <person name="Ivanova A."/>
        </authorList>
    </citation>
    <scope>NUCLEOTIDE SEQUENCE</scope>
    <source>
        <strain evidence="3">Ch08T</strain>
    </source>
</reference>
<dbReference type="SUPFAM" id="SSF49478">
    <property type="entry name" value="Cna protein B-type domain"/>
    <property type="match status" value="1"/>
</dbReference>
<dbReference type="SUPFAM" id="SSF49452">
    <property type="entry name" value="Starch-binding domain-like"/>
    <property type="match status" value="1"/>
</dbReference>
<dbReference type="InterPro" id="IPR052173">
    <property type="entry name" value="Beta-lactam_resp_regulator"/>
</dbReference>
<feature type="transmembrane region" description="Helical" evidence="1">
    <location>
        <begin position="134"/>
        <end position="155"/>
    </location>
</feature>
<evidence type="ECO:0000313" key="3">
    <source>
        <dbReference type="EMBL" id="XBH05259.1"/>
    </source>
</evidence>
<evidence type="ECO:0000259" key="2">
    <source>
        <dbReference type="Pfam" id="PF05569"/>
    </source>
</evidence>
<name>A0AAU7CJQ4_9BACT</name>
<sequence>MMELTDIWIIPGLVLLAEWSLRWGLVLLVLSLWFILRPPRRAATRHLLCVVALATGLLLPILPRWQVEITTRPAKQAVATAWPTTTTPQPELFISKQHVFPQPVVFESRPAERTLGVVKPQSEPASEPIGGWRLAAMGMAAIWALAVFLLSARLVGGRLLLAKLNAQARPCGPTSQQLLVECQRALGFARPTRLATHPATTSPVVIGGRTSIILVPLDWDGWPEAHRRDCLRHELTHLKRHDDWAKLIQELVLVPFFFHPLVRWLLKRLDREREFLCDETVVALGGDPVAYARLLLDLARRPGRRLIPTALLRPGWLPFFDRGTVAARIERLLEDDMMRSLSPPSPRRLFAMGTVALAAALGISGLQVRAVETPAKKENPPDRVTAQTEPANVKKSRMIEGVIQENAEEPIPDAVVVVGFTGLGTPNHQVFKTDKNGRYSYLVPDRAVEAVIFASKEGYAPMTWRNRLTAEERGKPHTTWLQKAEPFSATLVDGNGRPIVGAHVQVESFGFSLSAIESQFTGTYAIDVNQDVLGGSPLEPLFQATTDQAGAFTLPASLPRALLKLGLTAEGRAMRVKAEQETPDLIPLHMAEAGFVTAPAGPPPRLVAIPAARIAGRVTTTIPGVRVAGLAIRFQNSHPGQGPYRSSNHRKQVTQTDEDGQFVLDGLDEGPINIFVHGDGEGESWTYHVDRDVSLKPGETTPFNLELIRGVEIEGQIFGPSGAFLVGGGDVRVEVCWPSRSLSGHETFGFTPQIGGRYHYRLPPGETTFFISRTMDGRRTLEKTDTTRATVTIPEGVLHYAVPPLEIVPPPRTNREKVVNNQKSPVASATVIGSGAAAAGDELAGVVTDVEGKPLEGVEAHAWYWTTGRVTRTDQAGRFRFTGMPTTRLVPVRFHKEGYGVRLQWMGRDARQTDLTVVLGNTTYFEGRVLKPDGSPASEVDLHASVSAPAILFAQGLNQHDPDMIKTRSGKDGRYRLYVEPGEYDLEVRSPGVGVARILEQEIAANQALERDIPLVPAVTFVARTVDRETGQPLAGVTLTHGPKPGIEGTSDADGRIEFRDIPPGSYPRFEVKARGYARWWSEACLSERNRFLKPWENGFQRNFDTLDFEVAPGSNDVTIELERGATVRGRVLDPDGKPVAGATVAPALTGTGNSLTGDGRFSVITDESGRFTVLLPASGDRDYNLIAHDGQPGQGRTWANGVLPPFRTKPGEEIHDLELRLTRPATVRGRVTNLEGKPVADREVRAIAADGLENHQYDPITRTDKEGRYELKSIRGGKQWIKVALSWLPRAKRPKGHDKK</sequence>
<dbReference type="InterPro" id="IPR008756">
    <property type="entry name" value="Peptidase_M56"/>
</dbReference>
<protein>
    <submittedName>
        <fullName evidence="3">M56 family metallopeptidase</fullName>
    </submittedName>
</protein>
<dbReference type="Gene3D" id="2.60.40.1120">
    <property type="entry name" value="Carboxypeptidase-like, regulatory domain"/>
    <property type="match status" value="1"/>
</dbReference>
<organism evidence="3">
    <name type="scientific">Singulisphaera sp. Ch08</name>
    <dbReference type="NCBI Taxonomy" id="3120278"/>
    <lineage>
        <taxon>Bacteria</taxon>
        <taxon>Pseudomonadati</taxon>
        <taxon>Planctomycetota</taxon>
        <taxon>Planctomycetia</taxon>
        <taxon>Isosphaerales</taxon>
        <taxon>Isosphaeraceae</taxon>
        <taxon>Singulisphaera</taxon>
    </lineage>
</organism>
<keyword evidence="1" id="KW-0472">Membrane</keyword>
<dbReference type="InterPro" id="IPR008969">
    <property type="entry name" value="CarboxyPept-like_regulatory"/>
</dbReference>
<dbReference type="CDD" id="cd07341">
    <property type="entry name" value="M56_BlaR1_MecR1_like"/>
    <property type="match status" value="1"/>
</dbReference>
<keyword evidence="1" id="KW-0812">Transmembrane</keyword>
<accession>A0AAU7CJQ4</accession>
<proteinExistence type="predicted"/>